<protein>
    <recommendedName>
        <fullName evidence="5">Archease domain-containing protein</fullName>
    </recommendedName>
</protein>
<dbReference type="InterPro" id="IPR023572">
    <property type="entry name" value="Archease_dom"/>
</dbReference>
<dbReference type="OrthoDB" id="164090at2"/>
<reference key="1">
    <citation type="submission" date="2010-11" db="EMBL/GenBank/DDBJ databases">
        <title>The complete sequence of chromosome of Isophaera pallida ATCC 43644.</title>
        <authorList>
            <consortium name="US DOE Joint Genome Institute (JGI-PGF)"/>
            <person name="Lucas S."/>
            <person name="Copeland A."/>
            <person name="Lapidus A."/>
            <person name="Bruce D."/>
            <person name="Goodwin L."/>
            <person name="Pitluck S."/>
            <person name="Kyrpides N."/>
            <person name="Mavromatis K."/>
            <person name="Pagani I."/>
            <person name="Ivanova N."/>
            <person name="Saunders E."/>
            <person name="Brettin T."/>
            <person name="Detter J.C."/>
            <person name="Han C."/>
            <person name="Tapia R."/>
            <person name="Land M."/>
            <person name="Hauser L."/>
            <person name="Markowitz V."/>
            <person name="Cheng J.-F."/>
            <person name="Hugenholtz P."/>
            <person name="Woyke T."/>
            <person name="Wu D."/>
            <person name="Eisen J.A."/>
        </authorList>
    </citation>
    <scope>NUCLEOTIDE SEQUENCE</scope>
    <source>
        <strain>ATCC 43644</strain>
    </source>
</reference>
<sequence length="140" mass="16074">MGTIELLDHTADVGLQVHGRDLDDLFRTCAQGLMDYVVANRHEVRTEVVESVSLRADSPEELLMAWLSELIFRVETRQRVYAMFQVQVAEHGKSLTAELLGEPIDPHRHLLDHEVKAVTRHDFQLSRTDQGWTARFILDI</sequence>
<organism evidence="6 7">
    <name type="scientific">Isosphaera pallida (strain ATCC 43644 / DSM 9630 / IS1B)</name>
    <dbReference type="NCBI Taxonomy" id="575540"/>
    <lineage>
        <taxon>Bacteria</taxon>
        <taxon>Pseudomonadati</taxon>
        <taxon>Planctomycetota</taxon>
        <taxon>Planctomycetia</taxon>
        <taxon>Isosphaerales</taxon>
        <taxon>Isosphaeraceae</taxon>
        <taxon>Isosphaera</taxon>
    </lineage>
</organism>
<evidence type="ECO:0000313" key="6">
    <source>
        <dbReference type="EMBL" id="ADV61700.1"/>
    </source>
</evidence>
<evidence type="ECO:0000256" key="3">
    <source>
        <dbReference type="ARBA" id="ARBA00022723"/>
    </source>
</evidence>
<keyword evidence="4" id="KW-0106">Calcium</keyword>
<gene>
    <name evidence="6" type="ordered locus">Isop_1112</name>
</gene>
<keyword evidence="2" id="KW-0819">tRNA processing</keyword>
<dbReference type="SUPFAM" id="SSF69819">
    <property type="entry name" value="MTH1598-like"/>
    <property type="match status" value="1"/>
</dbReference>
<evidence type="ECO:0000256" key="1">
    <source>
        <dbReference type="ARBA" id="ARBA00007963"/>
    </source>
</evidence>
<dbReference type="EMBL" id="CP002353">
    <property type="protein sequence ID" value="ADV61700.1"/>
    <property type="molecule type" value="Genomic_DNA"/>
</dbReference>
<dbReference type="PANTHER" id="PTHR12682:SF11">
    <property type="entry name" value="PROTEIN ARCHEASE"/>
    <property type="match status" value="1"/>
</dbReference>
<evidence type="ECO:0000313" key="7">
    <source>
        <dbReference type="Proteomes" id="UP000008631"/>
    </source>
</evidence>
<dbReference type="GO" id="GO:0008033">
    <property type="term" value="P:tRNA processing"/>
    <property type="evidence" value="ECO:0007669"/>
    <property type="project" value="UniProtKB-KW"/>
</dbReference>
<dbReference type="STRING" id="575540.Isop_1112"/>
<dbReference type="RefSeq" id="WP_013563989.1">
    <property type="nucleotide sequence ID" value="NC_014962.1"/>
</dbReference>
<dbReference type="Proteomes" id="UP000008631">
    <property type="component" value="Chromosome"/>
</dbReference>
<feature type="domain" description="Archease" evidence="5">
    <location>
        <begin position="5"/>
        <end position="140"/>
    </location>
</feature>
<dbReference type="Pfam" id="PF01951">
    <property type="entry name" value="Archease"/>
    <property type="match status" value="1"/>
</dbReference>
<keyword evidence="7" id="KW-1185">Reference proteome</keyword>
<name>E8R4V4_ISOPI</name>
<dbReference type="PANTHER" id="PTHR12682">
    <property type="entry name" value="ARCHEASE"/>
    <property type="match status" value="1"/>
</dbReference>
<dbReference type="AlphaFoldDB" id="E8R4V4"/>
<reference evidence="6 7" key="2">
    <citation type="journal article" date="2011" name="Stand. Genomic Sci.">
        <title>Complete genome sequence of Isosphaera pallida type strain (IS1B).</title>
        <authorList>
            <consortium name="US DOE Joint Genome Institute (JGI-PGF)"/>
            <person name="Goker M."/>
            <person name="Cleland D."/>
            <person name="Saunders E."/>
            <person name="Lapidus A."/>
            <person name="Nolan M."/>
            <person name="Lucas S."/>
            <person name="Hammon N."/>
            <person name="Deshpande S."/>
            <person name="Cheng J.F."/>
            <person name="Tapia R."/>
            <person name="Han C."/>
            <person name="Goodwin L."/>
            <person name="Pitluck S."/>
            <person name="Liolios K."/>
            <person name="Pagani I."/>
            <person name="Ivanova N."/>
            <person name="Mavromatis K."/>
            <person name="Pati A."/>
            <person name="Chen A."/>
            <person name="Palaniappan K."/>
            <person name="Land M."/>
            <person name="Hauser L."/>
            <person name="Chang Y.J."/>
            <person name="Jeffries C.D."/>
            <person name="Detter J.C."/>
            <person name="Beck B."/>
            <person name="Woyke T."/>
            <person name="Bristow J."/>
            <person name="Eisen J.A."/>
            <person name="Markowitz V."/>
            <person name="Hugenholtz P."/>
            <person name="Kyrpides N.C."/>
            <person name="Klenk H.P."/>
        </authorList>
    </citation>
    <scope>NUCLEOTIDE SEQUENCE [LARGE SCALE GENOMIC DNA]</scope>
    <source>
        <strain evidence="7">ATCC 43644 / DSM 9630 / IS1B</strain>
    </source>
</reference>
<dbReference type="InterPro" id="IPR036820">
    <property type="entry name" value="Archease_dom_sf"/>
</dbReference>
<dbReference type="eggNOG" id="COG1371">
    <property type="taxonomic scope" value="Bacteria"/>
</dbReference>
<keyword evidence="3" id="KW-0479">Metal-binding</keyword>
<accession>E8R4V4</accession>
<dbReference type="GO" id="GO:0046872">
    <property type="term" value="F:metal ion binding"/>
    <property type="evidence" value="ECO:0007669"/>
    <property type="project" value="UniProtKB-KW"/>
</dbReference>
<dbReference type="HOGENOM" id="CLU_111362_3_1_0"/>
<dbReference type="InParanoid" id="E8R4V4"/>
<dbReference type="KEGG" id="ipa:Isop_1112"/>
<dbReference type="Gene3D" id="3.55.10.10">
    <property type="entry name" value="Archease domain"/>
    <property type="match status" value="1"/>
</dbReference>
<comment type="similarity">
    <text evidence="1">Belongs to the archease family.</text>
</comment>
<dbReference type="InterPro" id="IPR002804">
    <property type="entry name" value="Archease"/>
</dbReference>
<evidence type="ECO:0000256" key="4">
    <source>
        <dbReference type="ARBA" id="ARBA00022837"/>
    </source>
</evidence>
<evidence type="ECO:0000256" key="2">
    <source>
        <dbReference type="ARBA" id="ARBA00022694"/>
    </source>
</evidence>
<proteinExistence type="inferred from homology"/>
<evidence type="ECO:0000259" key="5">
    <source>
        <dbReference type="Pfam" id="PF01951"/>
    </source>
</evidence>